<evidence type="ECO:0000313" key="1">
    <source>
        <dbReference type="EMBL" id="SGY16596.1"/>
    </source>
</evidence>
<dbReference type="AlphaFoldDB" id="A0A2X0NVF5"/>
<dbReference type="Proteomes" id="UP000249464">
    <property type="component" value="Unassembled WGS sequence"/>
</dbReference>
<gene>
    <name evidence="1" type="primary">BQ5605_C012g06920</name>
    <name evidence="1" type="ORF">BQ5605_C012G06920</name>
</gene>
<dbReference type="InterPro" id="IPR036188">
    <property type="entry name" value="FAD/NAD-bd_sf"/>
</dbReference>
<dbReference type="PANTHER" id="PTHR16128">
    <property type="entry name" value="FAD/NAD(P)-BINDING OXIDOREDUCTASE FAMILY PROTEIN"/>
    <property type="match status" value="1"/>
</dbReference>
<dbReference type="EMBL" id="FQNC01000014">
    <property type="protein sequence ID" value="SGY16596.1"/>
    <property type="molecule type" value="Genomic_DNA"/>
</dbReference>
<sequence>MSTRATPHIVLIGTGLTSLTIARTLLLSTTLTTPFSLTLLDKAKNPGGRLTSRTYDSGVVLETGARVFEASPNPSTFIKEVERWESKGYVKQVVPGMLKGVGEGSSGSGRGGKWWEGVGGFSRGLIAGLVQEIKEASKGRVEFKYEVTVSGGYLQVVAANPTPIDPTTNPLDLTLDPSIELPPISYLVHTGPSPQSSVLLPSSSTARASPTTYLKTFVWLLPTIKLSPPSPIYHRNPHTSINSIATGLGSKSPSSKTDDDAQGLVIQSTPEKLGLGCTKDETTDQEIRNRFFKILSDENVLPLEILSDIKDRTGRESQIKRWKFAQVEGAVEVRQGGYETEGKRCVVLEGDRVILAGDGTVGGAGCVEGAYLAGVEAAQVLIRWVEQAERSKM</sequence>
<name>A0A2X0NVF5_9BASI</name>
<keyword evidence="2" id="KW-1185">Reference proteome</keyword>
<organism evidence="1 2">
    <name type="scientific">Microbotryum silenes-dioicae</name>
    <dbReference type="NCBI Taxonomy" id="796604"/>
    <lineage>
        <taxon>Eukaryota</taxon>
        <taxon>Fungi</taxon>
        <taxon>Dikarya</taxon>
        <taxon>Basidiomycota</taxon>
        <taxon>Pucciniomycotina</taxon>
        <taxon>Microbotryomycetes</taxon>
        <taxon>Microbotryales</taxon>
        <taxon>Microbotryaceae</taxon>
        <taxon>Microbotryum</taxon>
    </lineage>
</organism>
<dbReference type="PANTHER" id="PTHR16128:SF5">
    <property type="entry name" value="FAD_NAD(P)-BINDING OXIDOREDUCTASE FAMILY PROTEIN"/>
    <property type="match status" value="1"/>
</dbReference>
<dbReference type="Gene3D" id="3.90.660.10">
    <property type="match status" value="1"/>
</dbReference>
<protein>
    <submittedName>
        <fullName evidence="1">BQ5605_C012g06920 protein</fullName>
    </submittedName>
</protein>
<reference evidence="1 2" key="1">
    <citation type="submission" date="2016-11" db="EMBL/GenBank/DDBJ databases">
        <authorList>
            <person name="Jaros S."/>
            <person name="Januszkiewicz K."/>
            <person name="Wedrychowicz H."/>
        </authorList>
    </citation>
    <scope>NUCLEOTIDE SEQUENCE [LARGE SCALE GENOMIC DNA]</scope>
</reference>
<proteinExistence type="predicted"/>
<dbReference type="SUPFAM" id="SSF51905">
    <property type="entry name" value="FAD/NAD(P)-binding domain"/>
    <property type="match status" value="1"/>
</dbReference>
<accession>A0A2X0NVF5</accession>
<evidence type="ECO:0000313" key="2">
    <source>
        <dbReference type="Proteomes" id="UP000249464"/>
    </source>
</evidence>
<dbReference type="Gene3D" id="3.50.50.60">
    <property type="entry name" value="FAD/NAD(P)-binding domain"/>
    <property type="match status" value="1"/>
</dbReference>
<dbReference type="Pfam" id="PF13450">
    <property type="entry name" value="NAD_binding_8"/>
    <property type="match status" value="1"/>
</dbReference>